<dbReference type="InterPro" id="IPR036322">
    <property type="entry name" value="WD40_repeat_dom_sf"/>
</dbReference>
<protein>
    <submittedName>
        <fullName evidence="6">Uncharacterized protein</fullName>
    </submittedName>
</protein>
<dbReference type="InterPro" id="IPR015943">
    <property type="entry name" value="WD40/YVTN_repeat-like_dom_sf"/>
</dbReference>
<dbReference type="eggNOG" id="KOG0266">
    <property type="taxonomic scope" value="Eukaryota"/>
</dbReference>
<evidence type="ECO:0000256" key="5">
    <source>
        <dbReference type="PROSITE-ProRule" id="PRU00221"/>
    </source>
</evidence>
<keyword evidence="2" id="KW-0677">Repeat</keyword>
<organism evidence="6 7">
    <name type="scientific">Allomyces macrogynus (strain ATCC 38327)</name>
    <name type="common">Allomyces javanicus var. macrogynus</name>
    <dbReference type="NCBI Taxonomy" id="578462"/>
    <lineage>
        <taxon>Eukaryota</taxon>
        <taxon>Fungi</taxon>
        <taxon>Fungi incertae sedis</taxon>
        <taxon>Blastocladiomycota</taxon>
        <taxon>Blastocladiomycetes</taxon>
        <taxon>Blastocladiales</taxon>
        <taxon>Blastocladiaceae</taxon>
        <taxon>Allomyces</taxon>
    </lineage>
</organism>
<dbReference type="GO" id="GO:0000502">
    <property type="term" value="C:proteasome complex"/>
    <property type="evidence" value="ECO:0007669"/>
    <property type="project" value="UniProtKB-KW"/>
</dbReference>
<keyword evidence="3" id="KW-0647">Proteasome</keyword>
<dbReference type="PANTHER" id="PTHR19857:SF19">
    <property type="entry name" value="26S PROTEASOME REGULATORY SUBUNIT RPN14"/>
    <property type="match status" value="1"/>
</dbReference>
<evidence type="ECO:0000313" key="6">
    <source>
        <dbReference type="EMBL" id="KNE57401.1"/>
    </source>
</evidence>
<evidence type="ECO:0000256" key="1">
    <source>
        <dbReference type="ARBA" id="ARBA00022574"/>
    </source>
</evidence>
<reference evidence="7" key="2">
    <citation type="submission" date="2009-11" db="EMBL/GenBank/DDBJ databases">
        <title>The Genome Sequence of Allomyces macrogynus strain ATCC 38327.</title>
        <authorList>
            <consortium name="The Broad Institute Genome Sequencing Platform"/>
            <person name="Russ C."/>
            <person name="Cuomo C."/>
            <person name="Shea T."/>
            <person name="Young S.K."/>
            <person name="Zeng Q."/>
            <person name="Koehrsen M."/>
            <person name="Haas B."/>
            <person name="Borodovsky M."/>
            <person name="Guigo R."/>
            <person name="Alvarado L."/>
            <person name="Berlin A."/>
            <person name="Borenstein D."/>
            <person name="Chen Z."/>
            <person name="Engels R."/>
            <person name="Freedman E."/>
            <person name="Gellesch M."/>
            <person name="Goldberg J."/>
            <person name="Griggs A."/>
            <person name="Gujja S."/>
            <person name="Heiman D."/>
            <person name="Hepburn T."/>
            <person name="Howarth C."/>
            <person name="Jen D."/>
            <person name="Larson L."/>
            <person name="Lewis B."/>
            <person name="Mehta T."/>
            <person name="Park D."/>
            <person name="Pearson M."/>
            <person name="Roberts A."/>
            <person name="Saif S."/>
            <person name="Shenoy N."/>
            <person name="Sisk P."/>
            <person name="Stolte C."/>
            <person name="Sykes S."/>
            <person name="Walk T."/>
            <person name="White J."/>
            <person name="Yandava C."/>
            <person name="Burger G."/>
            <person name="Gray M.W."/>
            <person name="Holland P.W.H."/>
            <person name="King N."/>
            <person name="Lang F.B.F."/>
            <person name="Roger A.J."/>
            <person name="Ruiz-Trillo I."/>
            <person name="Lander E."/>
            <person name="Nusbaum C."/>
        </authorList>
    </citation>
    <scope>NUCLEOTIDE SEQUENCE [LARGE SCALE GENOMIC DNA]</scope>
    <source>
        <strain evidence="7">ATCC 38327</strain>
    </source>
</reference>
<dbReference type="InterPro" id="IPR001680">
    <property type="entry name" value="WD40_rpt"/>
</dbReference>
<reference evidence="6 7" key="1">
    <citation type="submission" date="2009-11" db="EMBL/GenBank/DDBJ databases">
        <title>Annotation of Allomyces macrogynus ATCC 38327.</title>
        <authorList>
            <consortium name="The Broad Institute Genome Sequencing Platform"/>
            <person name="Russ C."/>
            <person name="Cuomo C."/>
            <person name="Burger G."/>
            <person name="Gray M.W."/>
            <person name="Holland P.W.H."/>
            <person name="King N."/>
            <person name="Lang F.B.F."/>
            <person name="Roger A.J."/>
            <person name="Ruiz-Trillo I."/>
            <person name="Young S.K."/>
            <person name="Zeng Q."/>
            <person name="Gargeya S."/>
            <person name="Fitzgerald M."/>
            <person name="Haas B."/>
            <person name="Abouelleil A."/>
            <person name="Alvarado L."/>
            <person name="Arachchi H.M."/>
            <person name="Berlin A."/>
            <person name="Chapman S.B."/>
            <person name="Gearin G."/>
            <person name="Goldberg J."/>
            <person name="Griggs A."/>
            <person name="Gujja S."/>
            <person name="Hansen M."/>
            <person name="Heiman D."/>
            <person name="Howarth C."/>
            <person name="Larimer J."/>
            <person name="Lui A."/>
            <person name="MacDonald P.J.P."/>
            <person name="McCowen C."/>
            <person name="Montmayeur A."/>
            <person name="Murphy C."/>
            <person name="Neiman D."/>
            <person name="Pearson M."/>
            <person name="Priest M."/>
            <person name="Roberts A."/>
            <person name="Saif S."/>
            <person name="Shea T."/>
            <person name="Sisk P."/>
            <person name="Stolte C."/>
            <person name="Sykes S."/>
            <person name="Wortman J."/>
            <person name="Nusbaum C."/>
            <person name="Birren B."/>
        </authorList>
    </citation>
    <scope>NUCLEOTIDE SEQUENCE [LARGE SCALE GENOMIC DNA]</scope>
    <source>
        <strain evidence="6 7">ATCC 38327</strain>
    </source>
</reference>
<gene>
    <name evidence="6" type="ORF">AMAG_03122</name>
</gene>
<evidence type="ECO:0000313" key="7">
    <source>
        <dbReference type="Proteomes" id="UP000054350"/>
    </source>
</evidence>
<dbReference type="AlphaFoldDB" id="A0A0L0S4P7"/>
<dbReference type="VEuPathDB" id="FungiDB:AMAG_03122"/>
<dbReference type="SUPFAM" id="SSF50978">
    <property type="entry name" value="WD40 repeat-like"/>
    <property type="match status" value="1"/>
</dbReference>
<feature type="repeat" description="WD" evidence="5">
    <location>
        <begin position="204"/>
        <end position="236"/>
    </location>
</feature>
<dbReference type="InterPro" id="IPR051179">
    <property type="entry name" value="WD_repeat_multifunction"/>
</dbReference>
<accession>A0A0L0S4P7</accession>
<dbReference type="PANTHER" id="PTHR19857">
    <property type="entry name" value="MITOCHONDRIAL DIVISION PROTEIN 1-RELATED"/>
    <property type="match status" value="1"/>
</dbReference>
<dbReference type="Gene3D" id="2.130.10.10">
    <property type="entry name" value="YVTN repeat-like/Quinoprotein amine dehydrogenase"/>
    <property type="match status" value="2"/>
</dbReference>
<dbReference type="OrthoDB" id="10257301at2759"/>
<keyword evidence="7" id="KW-1185">Reference proteome</keyword>
<comment type="similarity">
    <text evidence="4">Belongs to the WD repeat PAAF1/RPN14 family.</text>
</comment>
<proteinExistence type="inferred from homology"/>
<dbReference type="PROSITE" id="PS50294">
    <property type="entry name" value="WD_REPEATS_REGION"/>
    <property type="match status" value="2"/>
</dbReference>
<keyword evidence="1 5" id="KW-0853">WD repeat</keyword>
<dbReference type="Pfam" id="PF00400">
    <property type="entry name" value="WD40"/>
    <property type="match status" value="2"/>
</dbReference>
<evidence type="ECO:0000256" key="2">
    <source>
        <dbReference type="ARBA" id="ARBA00022737"/>
    </source>
</evidence>
<evidence type="ECO:0000256" key="4">
    <source>
        <dbReference type="ARBA" id="ARBA00038321"/>
    </source>
</evidence>
<feature type="repeat" description="WD" evidence="5">
    <location>
        <begin position="319"/>
        <end position="345"/>
    </location>
</feature>
<name>A0A0L0S4P7_ALLM3</name>
<feature type="repeat" description="WD" evidence="5">
    <location>
        <begin position="162"/>
        <end position="203"/>
    </location>
</feature>
<sequence>MPTETHFLPSITVQADWPAVVADVASSGKPESFWVSIYYNSAIVESLHGSITVRRKYTTNDLYLEGGEELDATLDKDRMTLRVSIKDTRKWPAMAWTVVAPRVSTAAPAAGRNDEKLDFVRLPPTAINAVDLSPSGELIAYGADRGLIRVLDAQDGSMRRELEGHVGDVLRVRFFPSGQVLLSTSNDLTARIWSVLDGSCPRVLKGHTGRITDCHMLLRGKRVITTSRDGTAKIWECASAECKCNLWLRDPINEMALLKMATYDPTRYHEDPINASDEDLYLGIFACDSGLVKGVHLSTQEALFECSYPCPANTVAVLDGTTLAVGYEDGAVIFWDMHTGQEVASLQASKTAVLQVRALDARRIVIASADGLLFAVGWDRCDEKVALESVLTGNDLDPVYGVAVHGGCGRVVAAGRDGNVRAYELGAGPVAGATAAH</sequence>
<dbReference type="Proteomes" id="UP000054350">
    <property type="component" value="Unassembled WGS sequence"/>
</dbReference>
<dbReference type="STRING" id="578462.A0A0L0S4P7"/>
<dbReference type="SMART" id="SM00320">
    <property type="entry name" value="WD40"/>
    <property type="match status" value="6"/>
</dbReference>
<evidence type="ECO:0000256" key="3">
    <source>
        <dbReference type="ARBA" id="ARBA00022942"/>
    </source>
</evidence>
<dbReference type="EMBL" id="GG745331">
    <property type="protein sequence ID" value="KNE57401.1"/>
    <property type="molecule type" value="Genomic_DNA"/>
</dbReference>
<dbReference type="PROSITE" id="PS50082">
    <property type="entry name" value="WD_REPEATS_2"/>
    <property type="match status" value="3"/>
</dbReference>